<sequence length="275" mass="32027">MEERRRWEEMDMDCLVNIFQRLGLEDLTLGVPFLCKSWYRASLDPLCWRVLDLEPLDFMPWSKFTKRFMTQYSLHHFSFSGFMKLVAMRSRGSAIELRFPPVFGASMHDLFHASSDRWPGLKKVVLPNLLMEDEVHIPELVAKWKELELLEMQSKPASFSEMVTEISRNCKNFAGLRMFGSIKKDDVLAIVRLLPKLKHLCFDKSYLPKEQLLMIMDGCKELEKLSVKDCIGFEADEEVMRKTSGIKIFESEGSKLFDDSGYDTDECDPLYVHVI</sequence>
<reference evidence="1" key="1">
    <citation type="journal article" date="2019" name="Nat. Commun.">
        <title>Genome-wide association mapping of date palm fruit traits.</title>
        <authorList>
            <person name="Hazzouri K.M."/>
            <person name="Gros-Balthazard M."/>
            <person name="Flowers J.M."/>
            <person name="Copetti D."/>
            <person name="Lemansour A."/>
            <person name="Lebrun M."/>
            <person name="Masmoudi K."/>
            <person name="Ferrand S."/>
            <person name="Dhar M.I."/>
            <person name="Fresquez Z.A."/>
            <person name="Rosas U."/>
            <person name="Zhang J."/>
            <person name="Talag J."/>
            <person name="Lee S."/>
            <person name="Kudrna D."/>
            <person name="Powell R.F."/>
            <person name="Leitch I.J."/>
            <person name="Krueger R.R."/>
            <person name="Wing R.A."/>
            <person name="Amiri K.M.A."/>
            <person name="Purugganan M.D."/>
        </authorList>
    </citation>
    <scope>NUCLEOTIDE SEQUENCE [LARGE SCALE GENOMIC DNA]</scope>
    <source>
        <strain evidence="1">cv. Khalas</strain>
    </source>
</reference>
<protein>
    <submittedName>
        <fullName evidence="2">F-box/LRR-repeat protein At3g48880-like isoform X1</fullName>
    </submittedName>
</protein>
<dbReference type="Gene3D" id="3.80.10.10">
    <property type="entry name" value="Ribonuclease Inhibitor"/>
    <property type="match status" value="1"/>
</dbReference>
<dbReference type="PANTHER" id="PTHR38926:SF5">
    <property type="entry name" value="F-BOX AND LEUCINE-RICH REPEAT PROTEIN 6"/>
    <property type="match status" value="1"/>
</dbReference>
<dbReference type="PANTHER" id="PTHR38926">
    <property type="entry name" value="F-BOX DOMAIN CONTAINING PROTEIN, EXPRESSED"/>
    <property type="match status" value="1"/>
</dbReference>
<accession>A0A8B8ZEU7</accession>
<dbReference type="Proteomes" id="UP000228380">
    <property type="component" value="Chromosome 16"/>
</dbReference>
<reference evidence="2" key="2">
    <citation type="submission" date="2025-08" db="UniProtKB">
        <authorList>
            <consortium name="RefSeq"/>
        </authorList>
    </citation>
    <scope>IDENTIFICATION</scope>
    <source>
        <tissue evidence="2">Young leaves</tissue>
    </source>
</reference>
<gene>
    <name evidence="2" type="primary">LOC103709805</name>
</gene>
<dbReference type="OrthoDB" id="1929062at2759"/>
<proteinExistence type="predicted"/>
<dbReference type="InterPro" id="IPR032675">
    <property type="entry name" value="LRR_dom_sf"/>
</dbReference>
<dbReference type="AlphaFoldDB" id="A0A8B8ZEU7"/>
<dbReference type="KEGG" id="pda:103709805"/>
<dbReference type="SUPFAM" id="SSF81383">
    <property type="entry name" value="F-box domain"/>
    <property type="match status" value="1"/>
</dbReference>
<keyword evidence="1" id="KW-1185">Reference proteome</keyword>
<name>A0A8B8ZEU7_PHODC</name>
<dbReference type="SUPFAM" id="SSF52047">
    <property type="entry name" value="RNI-like"/>
    <property type="match status" value="1"/>
</dbReference>
<evidence type="ECO:0000313" key="1">
    <source>
        <dbReference type="Proteomes" id="UP000228380"/>
    </source>
</evidence>
<organism evidence="1 2">
    <name type="scientific">Phoenix dactylifera</name>
    <name type="common">Date palm</name>
    <dbReference type="NCBI Taxonomy" id="42345"/>
    <lineage>
        <taxon>Eukaryota</taxon>
        <taxon>Viridiplantae</taxon>
        <taxon>Streptophyta</taxon>
        <taxon>Embryophyta</taxon>
        <taxon>Tracheophyta</taxon>
        <taxon>Spermatophyta</taxon>
        <taxon>Magnoliopsida</taxon>
        <taxon>Liliopsida</taxon>
        <taxon>Arecaceae</taxon>
        <taxon>Coryphoideae</taxon>
        <taxon>Phoeniceae</taxon>
        <taxon>Phoenix</taxon>
    </lineage>
</organism>
<evidence type="ECO:0000313" key="2">
    <source>
        <dbReference type="RefSeq" id="XP_038970389.1"/>
    </source>
</evidence>
<dbReference type="RefSeq" id="XP_038970389.1">
    <property type="nucleotide sequence ID" value="XM_039114461.1"/>
</dbReference>
<dbReference type="GeneID" id="103709805"/>
<dbReference type="InterPro" id="IPR036047">
    <property type="entry name" value="F-box-like_dom_sf"/>
</dbReference>
<dbReference type="Gene3D" id="1.20.1280.50">
    <property type="match status" value="1"/>
</dbReference>